<dbReference type="InterPro" id="IPR053331">
    <property type="entry name" value="EGF-like_comC"/>
</dbReference>
<feature type="region of interest" description="Disordered" evidence="2">
    <location>
        <begin position="705"/>
        <end position="742"/>
    </location>
</feature>
<evidence type="ECO:0000256" key="1">
    <source>
        <dbReference type="PROSITE-ProRule" id="PRU00076"/>
    </source>
</evidence>
<feature type="domain" description="EGF-like" evidence="5">
    <location>
        <begin position="670"/>
        <end position="703"/>
    </location>
</feature>
<dbReference type="InterPro" id="IPR000742">
    <property type="entry name" value="EGF"/>
</dbReference>
<reference evidence="7" key="1">
    <citation type="journal article" date="2011" name="Genome Biol.">
        <title>Comparative genomics of the social amoebae Dictyostelium discoideum and Dictyostelium purpureum.</title>
        <authorList>
            <consortium name="US DOE Joint Genome Institute (JGI-PGF)"/>
            <person name="Sucgang R."/>
            <person name="Kuo A."/>
            <person name="Tian X."/>
            <person name="Salerno W."/>
            <person name="Parikh A."/>
            <person name="Feasley C.L."/>
            <person name="Dalin E."/>
            <person name="Tu H."/>
            <person name="Huang E."/>
            <person name="Barry K."/>
            <person name="Lindquist E."/>
            <person name="Shapiro H."/>
            <person name="Bruce D."/>
            <person name="Schmutz J."/>
            <person name="Salamov A."/>
            <person name="Fey P."/>
            <person name="Gaudet P."/>
            <person name="Anjard C."/>
            <person name="Babu M.M."/>
            <person name="Basu S."/>
            <person name="Bushmanova Y."/>
            <person name="van der Wel H."/>
            <person name="Katoh-Kurasawa M."/>
            <person name="Dinh C."/>
            <person name="Coutinho P.M."/>
            <person name="Saito T."/>
            <person name="Elias M."/>
            <person name="Schaap P."/>
            <person name="Kay R.R."/>
            <person name="Henrissat B."/>
            <person name="Eichinger L."/>
            <person name="Rivero F."/>
            <person name="Putnam N.H."/>
            <person name="West C.M."/>
            <person name="Loomis W.F."/>
            <person name="Chisholm R.L."/>
            <person name="Shaulsky G."/>
            <person name="Strassmann J.E."/>
            <person name="Queller D.C."/>
            <person name="Kuspa A."/>
            <person name="Grigoriev I.V."/>
        </authorList>
    </citation>
    <scope>NUCLEOTIDE SEQUENCE [LARGE SCALE GENOMIC DNA]</scope>
    <source>
        <strain evidence="7">QSDP1</strain>
    </source>
</reference>
<keyword evidence="7" id="KW-1185">Reference proteome</keyword>
<protein>
    <recommendedName>
        <fullName evidence="5">EGF-like domain-containing protein</fullName>
    </recommendedName>
</protein>
<dbReference type="OrthoDB" id="22552at2759"/>
<dbReference type="OMA" id="INCTFES"/>
<dbReference type="GeneID" id="10508400"/>
<dbReference type="RefSeq" id="XP_003290768.1">
    <property type="nucleotide sequence ID" value="XM_003290720.1"/>
</dbReference>
<dbReference type="Pfam" id="PF22933">
    <property type="entry name" value="ComC_SSD"/>
    <property type="match status" value="1"/>
</dbReference>
<dbReference type="PROSITE" id="PS01186">
    <property type="entry name" value="EGF_2"/>
    <property type="match status" value="1"/>
</dbReference>
<evidence type="ECO:0000256" key="2">
    <source>
        <dbReference type="SAM" id="MobiDB-lite"/>
    </source>
</evidence>
<dbReference type="PROSITE" id="PS50026">
    <property type="entry name" value="EGF_3"/>
    <property type="match status" value="1"/>
</dbReference>
<dbReference type="PROSITE" id="PS00022">
    <property type="entry name" value="EGF_1"/>
    <property type="match status" value="1"/>
</dbReference>
<comment type="caution">
    <text evidence="1">Lacks conserved residue(s) required for the propagation of feature annotation.</text>
</comment>
<feature type="chain" id="PRO_5003265405" description="EGF-like domain-containing protein" evidence="4">
    <location>
        <begin position="17"/>
        <end position="1043"/>
    </location>
</feature>
<proteinExistence type="predicted"/>
<dbReference type="EMBL" id="GL871179">
    <property type="protein sequence ID" value="EGC32699.1"/>
    <property type="molecule type" value="Genomic_DNA"/>
</dbReference>
<dbReference type="CDD" id="cd00055">
    <property type="entry name" value="EGF_Lam"/>
    <property type="match status" value="1"/>
</dbReference>
<keyword evidence="3" id="KW-1133">Transmembrane helix</keyword>
<dbReference type="eggNOG" id="KOG1225">
    <property type="taxonomic scope" value="Eukaryota"/>
</dbReference>
<dbReference type="STRING" id="5786.F0ZTM9"/>
<feature type="disulfide bond" evidence="1">
    <location>
        <begin position="693"/>
        <end position="702"/>
    </location>
</feature>
<keyword evidence="3" id="KW-0812">Transmembrane</keyword>
<organism evidence="6 7">
    <name type="scientific">Dictyostelium purpureum</name>
    <name type="common">Slime mold</name>
    <dbReference type="NCBI Taxonomy" id="5786"/>
    <lineage>
        <taxon>Eukaryota</taxon>
        <taxon>Amoebozoa</taxon>
        <taxon>Evosea</taxon>
        <taxon>Eumycetozoa</taxon>
        <taxon>Dictyostelia</taxon>
        <taxon>Dictyosteliales</taxon>
        <taxon>Dictyosteliaceae</taxon>
        <taxon>Dictyostelium</taxon>
    </lineage>
</organism>
<dbReference type="PANTHER" id="PTHR24032:SF14">
    <property type="entry name" value="EGF-LIKE DOMAIN-CONTAINING PROTEIN-RELATED"/>
    <property type="match status" value="1"/>
</dbReference>
<keyword evidence="1" id="KW-1015">Disulfide bond</keyword>
<dbReference type="Gene3D" id="2.60.120.260">
    <property type="entry name" value="Galactose-binding domain-like"/>
    <property type="match status" value="1"/>
</dbReference>
<keyword evidence="3" id="KW-0472">Membrane</keyword>
<dbReference type="FunCoup" id="F0ZTM9">
    <property type="interactions" value="937"/>
</dbReference>
<accession>F0ZTM9</accession>
<feature type="signal peptide" evidence="4">
    <location>
        <begin position="1"/>
        <end position="16"/>
    </location>
</feature>
<evidence type="ECO:0000256" key="3">
    <source>
        <dbReference type="SAM" id="Phobius"/>
    </source>
</evidence>
<dbReference type="VEuPathDB" id="AmoebaDB:DICPUDRAFT_81491"/>
<evidence type="ECO:0000256" key="4">
    <source>
        <dbReference type="SAM" id="SignalP"/>
    </source>
</evidence>
<dbReference type="Pfam" id="PF23106">
    <property type="entry name" value="EGF_Teneurin"/>
    <property type="match status" value="1"/>
</dbReference>
<dbReference type="KEGG" id="dpp:DICPUDRAFT_81491"/>
<evidence type="ECO:0000313" key="7">
    <source>
        <dbReference type="Proteomes" id="UP000001064"/>
    </source>
</evidence>
<dbReference type="InterPro" id="IPR054484">
    <property type="entry name" value="ComC_SSD"/>
</dbReference>
<keyword evidence="1" id="KW-0245">EGF-like domain</keyword>
<evidence type="ECO:0000313" key="6">
    <source>
        <dbReference type="EMBL" id="EGC32699.1"/>
    </source>
</evidence>
<dbReference type="Proteomes" id="UP000001064">
    <property type="component" value="Unassembled WGS sequence"/>
</dbReference>
<dbReference type="AlphaFoldDB" id="F0ZTM9"/>
<dbReference type="InParanoid" id="F0ZTM9"/>
<evidence type="ECO:0000259" key="5">
    <source>
        <dbReference type="PROSITE" id="PS50026"/>
    </source>
</evidence>
<name>F0ZTM9_DICPU</name>
<feature type="transmembrane region" description="Helical" evidence="3">
    <location>
        <begin position="982"/>
        <end position="1006"/>
    </location>
</feature>
<sequence>MKVKLFLLIILTFICSKSVVKFIRLKFSNGITGPSVAYSNLNCFQQLSELELTNIRINSDAFGKFNEKNVAKRLYLYNDTFVDGRISSVSNSVSLTTELIKMTINDNSNLLSIDLREIKNLDYFQLLYSDELTYYPPIENTIDPFDSTTISFTTLFITANMVPSLSNIKCTNAYLQLVNAGSATSLGNFNTYQSIDSLNLFFDEDIFYPTSLAVSGIKELTLGGTIDGSRAGLLKAPSLRLTLPSQIQSLSISNSPDFNIDGDLPFGAYPNTLKALSVGNLGLKNFPFYLPVGIERLLLSGNNFAINGPVSLPDLSVYSALYDLYLVKCGYTSTIPESYGKYRVYLGENDISGYWPQWAVCYKEEYDECFDNNPKLIQGTCEPGSIVPNILEYNQVSKILKLTGKNLGFYGPVLKDSSKQFTVEVPQSSYYFEWDPDSLGVLPDTLQINFGFHELTVATKVLTPKIQTITKLGKKYTFAGINFSYVKSDFKIFVSGVPATINYIDFNKIEFEFNSPLPLGQDISGTIQNVNLNEIIKFTINTVDDKTTNILTCTSDCGSDSGLGKCSSSTGMCICLTPKYGGDQCKTITQFLSSASSTTTEGGLVNLYGWFGETNSNFNVKIGSSDCPYHFVNSTFSNCTIGSGSGTQSITISQNGITWVGQNMFHFDEITFKCPKNCSSNGQCIKTTGQCKCFSGWGGYDCNSKTSSDTSTTGGSTTTTTSGGSYETPSPTPSPIEIPKSNTTINETVGSAVISNQQTSYEISILSLVEIDIFDNIVIIHNLTNNWGSAETNSNNIYKFKQSIQENCTIIYTIEDIKASRDYQFAGLELTLEKDSIKITVTIENYPFTSALNKLQLRLVSSVGENKESSQSNNECNNQNTEIDSSQIDKDQLLNYVTISKNQKLLYGRFINRVLSDTRQSFITTSIISDTITNSSNKDSFIIGLNLPHFTTSLTIDPDFSVLVSPSYKKCNSDGTDKRASWVLPVAIVVPCVAVAALVIIGAVLYNKNRTKILLAKNKYTYSLKSLSRKNKDDLYMPRKEKA</sequence>
<feature type="compositionally biased region" description="Low complexity" evidence="2">
    <location>
        <begin position="705"/>
        <end position="729"/>
    </location>
</feature>
<dbReference type="PANTHER" id="PTHR24032">
    <property type="entry name" value="EGF-LIKE DOMAIN-CONTAINING PROTEIN-RELATED-RELATED"/>
    <property type="match status" value="1"/>
</dbReference>
<feature type="disulfide bond" evidence="1">
    <location>
        <begin position="674"/>
        <end position="684"/>
    </location>
</feature>
<dbReference type="InterPro" id="IPR002049">
    <property type="entry name" value="LE_dom"/>
</dbReference>
<keyword evidence="4" id="KW-0732">Signal</keyword>
<gene>
    <name evidence="6" type="ORF">DICPUDRAFT_81491</name>
</gene>